<evidence type="ECO:0000313" key="3">
    <source>
        <dbReference type="Proteomes" id="UP000054709"/>
    </source>
</evidence>
<sequence>MVVFTLLYIVQCVTSLVFIMAIIYQTNKKPGITYAYNNEPYWDKGKQQFHTKVVQLPWIWDIRRRIPTIPFISADKTRMGTIKERFAENRNIYVCGVCLW</sequence>
<proteinExistence type="predicted"/>
<reference evidence="2 3" key="1">
    <citation type="journal article" date="2015" name="Int. Biodeterior. Biodegradation">
        <title>Physiological and genetic screening methods for the isolation of methyl tert-butyl ether-degrading bacteria for bioremediation purposes.</title>
        <authorList>
            <person name="Guisado I.M."/>
            <person name="Purswani J."/>
            <person name="Gonzalez Lopez J."/>
            <person name="Pozo C."/>
        </authorList>
    </citation>
    <scope>NUCLEOTIDE SEQUENCE [LARGE SCALE GENOMIC DNA]</scope>
    <source>
        <strain evidence="2 3">SH7</strain>
    </source>
</reference>
<keyword evidence="3" id="KW-1185">Reference proteome</keyword>
<organism evidence="2 3">
    <name type="scientific">Paenibacillus etheri</name>
    <dbReference type="NCBI Taxonomy" id="1306852"/>
    <lineage>
        <taxon>Bacteria</taxon>
        <taxon>Bacillati</taxon>
        <taxon>Bacillota</taxon>
        <taxon>Bacilli</taxon>
        <taxon>Bacillales</taxon>
        <taxon>Paenibacillaceae</taxon>
        <taxon>Paenibacillus</taxon>
    </lineage>
</organism>
<keyword evidence="1" id="KW-0472">Membrane</keyword>
<dbReference type="Proteomes" id="UP000054709">
    <property type="component" value="Unassembled WGS sequence"/>
</dbReference>
<comment type="caution">
    <text evidence="2">The sequence shown here is derived from an EMBL/GenBank/DDBJ whole genome shotgun (WGS) entry which is preliminary data.</text>
</comment>
<dbReference type="OrthoDB" id="2492750at2"/>
<dbReference type="AlphaFoldDB" id="A0A0W1AZ95"/>
<protein>
    <submittedName>
        <fullName evidence="2">Uncharacterized protein</fullName>
    </submittedName>
</protein>
<evidence type="ECO:0000256" key="1">
    <source>
        <dbReference type="SAM" id="Phobius"/>
    </source>
</evidence>
<name>A0A0W1AZ95_9BACL</name>
<evidence type="ECO:0000313" key="2">
    <source>
        <dbReference type="EMBL" id="KTD86668.1"/>
    </source>
</evidence>
<keyword evidence="1" id="KW-0812">Transmembrane</keyword>
<accession>A0A0W1AZ95</accession>
<feature type="transmembrane region" description="Helical" evidence="1">
    <location>
        <begin position="6"/>
        <end position="24"/>
    </location>
</feature>
<keyword evidence="1" id="KW-1133">Transmembrane helix</keyword>
<dbReference type="EMBL" id="LCZJ02000019">
    <property type="protein sequence ID" value="KTD86668.1"/>
    <property type="molecule type" value="Genomic_DNA"/>
</dbReference>
<gene>
    <name evidence="2" type="ORF">UQ64_14535</name>
</gene>